<dbReference type="EMBL" id="JMSE01000567">
    <property type="protein sequence ID" value="KDN69069.1"/>
    <property type="molecule type" value="Genomic_DNA"/>
</dbReference>
<dbReference type="eggNOG" id="ENOG502SIGF">
    <property type="taxonomic scope" value="Eukaryota"/>
</dbReference>
<proteinExistence type="predicted"/>
<dbReference type="OrthoDB" id="7777654at2759"/>
<name>A0A066XN28_COLSU</name>
<evidence type="ECO:0000313" key="1">
    <source>
        <dbReference type="EMBL" id="KDN69069.1"/>
    </source>
</evidence>
<dbReference type="SUPFAM" id="SSF54373">
    <property type="entry name" value="FAD-linked reductases, C-terminal domain"/>
    <property type="match status" value="1"/>
</dbReference>
<dbReference type="AlphaFoldDB" id="A0A066XN28"/>
<dbReference type="STRING" id="1173701.A0A066XN28"/>
<dbReference type="Gene3D" id="3.90.660.10">
    <property type="match status" value="1"/>
</dbReference>
<protein>
    <submittedName>
        <fullName evidence="1">Putative L-amino-acid oxidase</fullName>
    </submittedName>
</protein>
<evidence type="ECO:0000313" key="2">
    <source>
        <dbReference type="Proteomes" id="UP000027238"/>
    </source>
</evidence>
<gene>
    <name evidence="1" type="ORF">CSUB01_10223</name>
</gene>
<comment type="caution">
    <text evidence="1">The sequence shown here is derived from an EMBL/GenBank/DDBJ whole genome shotgun (WGS) entry which is preliminary data.</text>
</comment>
<dbReference type="InterPro" id="IPR036188">
    <property type="entry name" value="FAD/NAD-bd_sf"/>
</dbReference>
<sequence length="166" mass="19216">MAVSFTMTRFMHLPRFSSVLDHAISEAGLRFKSTCKVPLLFSERFWEKEEHVGWVLDAIASLHGEEVRDLYNSDYACLCWLEDEHTATAWCRPDVEQHKLYIPSYHRTEHDTIFIGKHTAPTHAWISSALYSSVRGSVQLLLELGLVNEAKQLNEKRTGRWIGRKK</sequence>
<dbReference type="Proteomes" id="UP000027238">
    <property type="component" value="Unassembled WGS sequence"/>
</dbReference>
<accession>A0A066XN28</accession>
<dbReference type="Gene3D" id="3.50.50.60">
    <property type="entry name" value="FAD/NAD(P)-binding domain"/>
    <property type="match status" value="1"/>
</dbReference>
<dbReference type="HOGENOM" id="CLU_1602603_0_0_1"/>
<organism evidence="1 2">
    <name type="scientific">Colletotrichum sublineola</name>
    <name type="common">Sorghum anthracnose fungus</name>
    <dbReference type="NCBI Taxonomy" id="1173701"/>
    <lineage>
        <taxon>Eukaryota</taxon>
        <taxon>Fungi</taxon>
        <taxon>Dikarya</taxon>
        <taxon>Ascomycota</taxon>
        <taxon>Pezizomycotina</taxon>
        <taxon>Sordariomycetes</taxon>
        <taxon>Hypocreomycetidae</taxon>
        <taxon>Glomerellales</taxon>
        <taxon>Glomerellaceae</taxon>
        <taxon>Colletotrichum</taxon>
        <taxon>Colletotrichum graminicola species complex</taxon>
    </lineage>
</organism>
<keyword evidence="2" id="KW-1185">Reference proteome</keyword>
<reference evidence="2" key="1">
    <citation type="journal article" date="2014" name="Genome Announc.">
        <title>Draft genome sequence of Colletotrichum sublineola, a destructive pathogen of cultivated sorghum.</title>
        <authorList>
            <person name="Baroncelli R."/>
            <person name="Sanz-Martin J.M."/>
            <person name="Rech G.E."/>
            <person name="Sukno S.A."/>
            <person name="Thon M.R."/>
        </authorList>
    </citation>
    <scope>NUCLEOTIDE SEQUENCE [LARGE SCALE GENOMIC DNA]</scope>
    <source>
        <strain evidence="2">TX430BB</strain>
    </source>
</reference>